<feature type="transmembrane region" description="Helical" evidence="1">
    <location>
        <begin position="21"/>
        <end position="40"/>
    </location>
</feature>
<gene>
    <name evidence="2" type="ORF">V6N12_054420</name>
</gene>
<evidence type="ECO:0000256" key="1">
    <source>
        <dbReference type="SAM" id="Phobius"/>
    </source>
</evidence>
<sequence length="121" mass="12677">MNKSQPSHEVLLKSCVVAHSVNAVFTGVAPVVASPAMPFIESSLDALSPAANLGELALPLACTAVVVVRRQEDTFVVAASGGNTVLVVANLFVFVAMVGDSRVSNSLLDETTHPLETTRFR</sequence>
<keyword evidence="1" id="KW-0812">Transmembrane</keyword>
<dbReference type="EMBL" id="JBBPBM010000038">
    <property type="protein sequence ID" value="KAK8527196.1"/>
    <property type="molecule type" value="Genomic_DNA"/>
</dbReference>
<feature type="transmembrane region" description="Helical" evidence="1">
    <location>
        <begin position="46"/>
        <end position="68"/>
    </location>
</feature>
<reference evidence="2 3" key="1">
    <citation type="journal article" date="2024" name="G3 (Bethesda)">
        <title>Genome assembly of Hibiscus sabdariffa L. provides insights into metabolisms of medicinal natural products.</title>
        <authorList>
            <person name="Kim T."/>
        </authorList>
    </citation>
    <scope>NUCLEOTIDE SEQUENCE [LARGE SCALE GENOMIC DNA]</scope>
    <source>
        <strain evidence="2">TK-2024</strain>
        <tissue evidence="2">Old leaves</tissue>
    </source>
</reference>
<comment type="caution">
    <text evidence="2">The sequence shown here is derived from an EMBL/GenBank/DDBJ whole genome shotgun (WGS) entry which is preliminary data.</text>
</comment>
<keyword evidence="1" id="KW-0472">Membrane</keyword>
<organism evidence="2 3">
    <name type="scientific">Hibiscus sabdariffa</name>
    <name type="common">roselle</name>
    <dbReference type="NCBI Taxonomy" id="183260"/>
    <lineage>
        <taxon>Eukaryota</taxon>
        <taxon>Viridiplantae</taxon>
        <taxon>Streptophyta</taxon>
        <taxon>Embryophyta</taxon>
        <taxon>Tracheophyta</taxon>
        <taxon>Spermatophyta</taxon>
        <taxon>Magnoliopsida</taxon>
        <taxon>eudicotyledons</taxon>
        <taxon>Gunneridae</taxon>
        <taxon>Pentapetalae</taxon>
        <taxon>rosids</taxon>
        <taxon>malvids</taxon>
        <taxon>Malvales</taxon>
        <taxon>Malvaceae</taxon>
        <taxon>Malvoideae</taxon>
        <taxon>Hibiscus</taxon>
    </lineage>
</organism>
<feature type="transmembrane region" description="Helical" evidence="1">
    <location>
        <begin position="75"/>
        <end position="98"/>
    </location>
</feature>
<evidence type="ECO:0000313" key="2">
    <source>
        <dbReference type="EMBL" id="KAK8527196.1"/>
    </source>
</evidence>
<keyword evidence="3" id="KW-1185">Reference proteome</keyword>
<evidence type="ECO:0008006" key="4">
    <source>
        <dbReference type="Google" id="ProtNLM"/>
    </source>
</evidence>
<name>A0ABR2D0D2_9ROSI</name>
<accession>A0ABR2D0D2</accession>
<keyword evidence="1" id="KW-1133">Transmembrane helix</keyword>
<proteinExistence type="predicted"/>
<dbReference type="Proteomes" id="UP001472677">
    <property type="component" value="Unassembled WGS sequence"/>
</dbReference>
<evidence type="ECO:0000313" key="3">
    <source>
        <dbReference type="Proteomes" id="UP001472677"/>
    </source>
</evidence>
<protein>
    <recommendedName>
        <fullName evidence="4">Protein-serine/threonine phosphatase</fullName>
    </recommendedName>
</protein>